<dbReference type="SUPFAM" id="SSF53850">
    <property type="entry name" value="Periplasmic binding protein-like II"/>
    <property type="match status" value="1"/>
</dbReference>
<dbReference type="InterPro" id="IPR036390">
    <property type="entry name" value="WH_DNA-bd_sf"/>
</dbReference>
<protein>
    <submittedName>
        <fullName evidence="6">HTH-type transcriptional regulator YofA</fullName>
    </submittedName>
</protein>
<comment type="caution">
    <text evidence="6">The sequence shown here is derived from an EMBL/GenBank/DDBJ whole genome shotgun (WGS) entry which is preliminary data.</text>
</comment>
<sequence>MESHDLWIFKHVAELQSISRAAEKLGYVQPNISQRIKSLEEELGVPLLIRNNRGVTLTDQGEVLLDYTNQIMMLMDEAKSKINPKKWKESLIIGAPQTISAVKVPQLFSSFLQSNTNIDLKIRTNNKLKLQEMLAYGEVDGIFISGTYNDSQFESVYSYFENILLISPIEQHHHQTLLINSDPSCIYRNKLLDFAEKHHFNQSTIIEFDSLESIIQAVRAGLGISIIPADVAHSRNEMKTIHYEELPDKMKIDFIIKRGKQRSQSLEKFTGFLKEL</sequence>
<keyword evidence="3" id="KW-0238">DNA-binding</keyword>
<keyword evidence="2" id="KW-0805">Transcription regulation</keyword>
<dbReference type="RefSeq" id="WP_230574631.1">
    <property type="nucleotide sequence ID" value="NZ_CAKJTI010000006.1"/>
</dbReference>
<keyword evidence="7" id="KW-1185">Reference proteome</keyword>
<evidence type="ECO:0000256" key="2">
    <source>
        <dbReference type="ARBA" id="ARBA00023015"/>
    </source>
</evidence>
<feature type="domain" description="HTH lysR-type" evidence="5">
    <location>
        <begin position="1"/>
        <end position="58"/>
    </location>
</feature>
<evidence type="ECO:0000259" key="5">
    <source>
        <dbReference type="PROSITE" id="PS50931"/>
    </source>
</evidence>
<dbReference type="PANTHER" id="PTHR30126">
    <property type="entry name" value="HTH-TYPE TRANSCRIPTIONAL REGULATOR"/>
    <property type="match status" value="1"/>
</dbReference>
<dbReference type="InterPro" id="IPR036388">
    <property type="entry name" value="WH-like_DNA-bd_sf"/>
</dbReference>
<organism evidence="6 7">
    <name type="scientific">Bacillus rhizoplanae</name>
    <dbReference type="NCBI Taxonomy" id="2880966"/>
    <lineage>
        <taxon>Bacteria</taxon>
        <taxon>Bacillati</taxon>
        <taxon>Bacillota</taxon>
        <taxon>Bacilli</taxon>
        <taxon>Bacillales</taxon>
        <taxon>Bacillaceae</taxon>
        <taxon>Bacillus</taxon>
    </lineage>
</organism>
<dbReference type="PRINTS" id="PR00039">
    <property type="entry name" value="HTHLYSR"/>
</dbReference>
<evidence type="ECO:0000256" key="4">
    <source>
        <dbReference type="ARBA" id="ARBA00023163"/>
    </source>
</evidence>
<dbReference type="Proteomes" id="UP000789423">
    <property type="component" value="Unassembled WGS sequence"/>
</dbReference>
<evidence type="ECO:0000313" key="6">
    <source>
        <dbReference type="EMBL" id="CAG9612452.1"/>
    </source>
</evidence>
<dbReference type="Gene3D" id="3.40.190.290">
    <property type="match status" value="1"/>
</dbReference>
<evidence type="ECO:0000313" key="7">
    <source>
        <dbReference type="Proteomes" id="UP000789423"/>
    </source>
</evidence>
<dbReference type="SUPFAM" id="SSF46785">
    <property type="entry name" value="Winged helix' DNA-binding domain"/>
    <property type="match status" value="1"/>
</dbReference>
<name>A0ABN7ZW50_9BACI</name>
<evidence type="ECO:0000256" key="3">
    <source>
        <dbReference type="ARBA" id="ARBA00023125"/>
    </source>
</evidence>
<dbReference type="PANTHER" id="PTHR30126:SF93">
    <property type="entry name" value="HTH LYSR-TYPE DOMAIN-CONTAINING PROTEIN"/>
    <property type="match status" value="1"/>
</dbReference>
<dbReference type="Pfam" id="PF03466">
    <property type="entry name" value="LysR_substrate"/>
    <property type="match status" value="1"/>
</dbReference>
<dbReference type="InterPro" id="IPR005119">
    <property type="entry name" value="LysR_subst-bd"/>
</dbReference>
<dbReference type="EMBL" id="CAKJTI010000006">
    <property type="protein sequence ID" value="CAG9612452.1"/>
    <property type="molecule type" value="Genomic_DNA"/>
</dbReference>
<dbReference type="Pfam" id="PF00126">
    <property type="entry name" value="HTH_1"/>
    <property type="match status" value="1"/>
</dbReference>
<dbReference type="InterPro" id="IPR000847">
    <property type="entry name" value="LysR_HTH_N"/>
</dbReference>
<dbReference type="Gene3D" id="1.10.10.10">
    <property type="entry name" value="Winged helix-like DNA-binding domain superfamily/Winged helix DNA-binding domain"/>
    <property type="match status" value="1"/>
</dbReference>
<gene>
    <name evidence="6" type="primary">yofA_1</name>
    <name evidence="6" type="ORF">BACCIP111899_01629</name>
</gene>
<accession>A0ABN7ZW50</accession>
<comment type="similarity">
    <text evidence="1">Belongs to the LysR transcriptional regulatory family.</text>
</comment>
<keyword evidence="4" id="KW-0804">Transcription</keyword>
<dbReference type="PROSITE" id="PS50931">
    <property type="entry name" value="HTH_LYSR"/>
    <property type="match status" value="1"/>
</dbReference>
<reference evidence="6 7" key="1">
    <citation type="submission" date="2021-10" db="EMBL/GenBank/DDBJ databases">
        <authorList>
            <person name="Criscuolo A."/>
        </authorList>
    </citation>
    <scope>NUCLEOTIDE SEQUENCE [LARGE SCALE GENOMIC DNA]</scope>
    <source>
        <strain evidence="7">CIP 111899</strain>
    </source>
</reference>
<proteinExistence type="inferred from homology"/>
<evidence type="ECO:0000256" key="1">
    <source>
        <dbReference type="ARBA" id="ARBA00009437"/>
    </source>
</evidence>